<proteinExistence type="predicted"/>
<keyword evidence="1" id="KW-0812">Transmembrane</keyword>
<dbReference type="AlphaFoldDB" id="A0A7N2L2K7"/>
<dbReference type="Gramene" id="QL02p101265:mrna">
    <property type="protein sequence ID" value="QL02p101265:mrna"/>
    <property type="gene ID" value="QL02p101265"/>
</dbReference>
<keyword evidence="1" id="KW-0472">Membrane</keyword>
<keyword evidence="1" id="KW-1133">Transmembrane helix</keyword>
<feature type="transmembrane region" description="Helical" evidence="1">
    <location>
        <begin position="24"/>
        <end position="48"/>
    </location>
</feature>
<sequence>MGGSAMPKPFPYFPPLPLNGEEKLLLYLDVGGKIVYLLILIAMLIFALRKCKRNGGRRQTTLRFNGATSDDDGDTCSGQIAMTPTSLAVTTTMP</sequence>
<reference evidence="3" key="1">
    <citation type="journal article" date="2016" name="G3 (Bethesda)">
        <title>First Draft Assembly and Annotation of the Genome of a California Endemic Oak Quercus lobata Nee (Fagaceae).</title>
        <authorList>
            <person name="Sork V.L."/>
            <person name="Fitz-Gibbon S.T."/>
            <person name="Puiu D."/>
            <person name="Crepeau M."/>
            <person name="Gugger P.F."/>
            <person name="Sherman R."/>
            <person name="Stevens K."/>
            <person name="Langley C.H."/>
            <person name="Pellegrini M."/>
            <person name="Salzberg S.L."/>
        </authorList>
    </citation>
    <scope>NUCLEOTIDE SEQUENCE [LARGE SCALE GENOMIC DNA]</scope>
    <source>
        <strain evidence="3">cv. SW786</strain>
    </source>
</reference>
<evidence type="ECO:0000313" key="3">
    <source>
        <dbReference type="Proteomes" id="UP000594261"/>
    </source>
</evidence>
<accession>A0A7N2L2K7</accession>
<dbReference type="Proteomes" id="UP000594261">
    <property type="component" value="Chromosome 2"/>
</dbReference>
<organism evidence="2 3">
    <name type="scientific">Quercus lobata</name>
    <name type="common">Valley oak</name>
    <dbReference type="NCBI Taxonomy" id="97700"/>
    <lineage>
        <taxon>Eukaryota</taxon>
        <taxon>Viridiplantae</taxon>
        <taxon>Streptophyta</taxon>
        <taxon>Embryophyta</taxon>
        <taxon>Tracheophyta</taxon>
        <taxon>Spermatophyta</taxon>
        <taxon>Magnoliopsida</taxon>
        <taxon>eudicotyledons</taxon>
        <taxon>Gunneridae</taxon>
        <taxon>Pentapetalae</taxon>
        <taxon>rosids</taxon>
        <taxon>fabids</taxon>
        <taxon>Fagales</taxon>
        <taxon>Fagaceae</taxon>
        <taxon>Quercus</taxon>
    </lineage>
</organism>
<name>A0A7N2L2K7_QUELO</name>
<dbReference type="EnsemblPlants" id="QL02p101265:mrna">
    <property type="protein sequence ID" value="QL02p101265:mrna"/>
    <property type="gene ID" value="QL02p101265"/>
</dbReference>
<dbReference type="InParanoid" id="A0A7N2L2K7"/>
<evidence type="ECO:0000313" key="2">
    <source>
        <dbReference type="EnsemblPlants" id="QL02p101265:mrna"/>
    </source>
</evidence>
<reference evidence="2" key="2">
    <citation type="submission" date="2021-01" db="UniProtKB">
        <authorList>
            <consortium name="EnsemblPlants"/>
        </authorList>
    </citation>
    <scope>IDENTIFICATION</scope>
</reference>
<keyword evidence="3" id="KW-1185">Reference proteome</keyword>
<protein>
    <submittedName>
        <fullName evidence="2">Uncharacterized protein</fullName>
    </submittedName>
</protein>
<evidence type="ECO:0000256" key="1">
    <source>
        <dbReference type="SAM" id="Phobius"/>
    </source>
</evidence>